<dbReference type="EMBL" id="JAPHAV010000007">
    <property type="protein sequence ID" value="MCX2697858.1"/>
    <property type="molecule type" value="Genomic_DNA"/>
</dbReference>
<name>A0ABT3QQG4_9HYPH</name>
<evidence type="ECO:0000313" key="2">
    <source>
        <dbReference type="Proteomes" id="UP001301216"/>
    </source>
</evidence>
<dbReference type="Proteomes" id="UP001301216">
    <property type="component" value="Unassembled WGS sequence"/>
</dbReference>
<sequence>MSDHLTMEGVKWFQTATSLETTNDEKMEALEQLMKRDLPRELRDQLRIIFNEIRPLEAIEYREVAA</sequence>
<proteinExistence type="predicted"/>
<keyword evidence="2" id="KW-1185">Reference proteome</keyword>
<protein>
    <submittedName>
        <fullName evidence="1">Uncharacterized protein</fullName>
    </submittedName>
</protein>
<organism evidence="1 2">
    <name type="scientific">Ochrobactrum chromiisoli</name>
    <dbReference type="NCBI Taxonomy" id="2993941"/>
    <lineage>
        <taxon>Bacteria</taxon>
        <taxon>Pseudomonadati</taxon>
        <taxon>Pseudomonadota</taxon>
        <taxon>Alphaproteobacteria</taxon>
        <taxon>Hyphomicrobiales</taxon>
        <taxon>Brucellaceae</taxon>
        <taxon>Brucella/Ochrobactrum group</taxon>
        <taxon>Ochrobactrum</taxon>
    </lineage>
</organism>
<gene>
    <name evidence="1" type="ORF">OPR82_13970</name>
</gene>
<evidence type="ECO:0000313" key="1">
    <source>
        <dbReference type="EMBL" id="MCX2697858.1"/>
    </source>
</evidence>
<reference evidence="1 2" key="1">
    <citation type="submission" date="2022-11" db="EMBL/GenBank/DDBJ databases">
        <title>Brucella sp. YY2X, whole genome shotgun sequencing project.</title>
        <authorList>
            <person name="Yang Y."/>
        </authorList>
    </citation>
    <scope>NUCLEOTIDE SEQUENCE [LARGE SCALE GENOMIC DNA]</scope>
    <source>
        <strain evidence="1 2">YY2X</strain>
    </source>
</reference>
<accession>A0ABT3QQG4</accession>
<comment type="caution">
    <text evidence="1">The sequence shown here is derived from an EMBL/GenBank/DDBJ whole genome shotgun (WGS) entry which is preliminary data.</text>
</comment>
<dbReference type="RefSeq" id="WP_265985497.1">
    <property type="nucleotide sequence ID" value="NZ_JAPHAV010000007.1"/>
</dbReference>